<dbReference type="AlphaFoldDB" id="A0A1B4FU90"/>
<proteinExistence type="predicted"/>
<dbReference type="SUPFAM" id="SSF75304">
    <property type="entry name" value="Amidase signature (AS) enzymes"/>
    <property type="match status" value="1"/>
</dbReference>
<evidence type="ECO:0000313" key="2">
    <source>
        <dbReference type="Proteomes" id="UP000067711"/>
    </source>
</evidence>
<name>A0A1B4FU90_9BURK</name>
<gene>
    <name evidence="1" type="ORF">WS71_07885</name>
</gene>
<evidence type="ECO:0000313" key="1">
    <source>
        <dbReference type="EMBL" id="AOJ07236.1"/>
    </source>
</evidence>
<reference evidence="1 2" key="1">
    <citation type="submission" date="2015-12" db="EMBL/GenBank/DDBJ databases">
        <title>Diversity of Burkholderia near neighbor genomes.</title>
        <authorList>
            <person name="Sahl J."/>
            <person name="Wagner D."/>
            <person name="Keim P."/>
        </authorList>
    </citation>
    <scope>NUCLEOTIDE SEQUENCE [LARGE SCALE GENOMIC DNA]</scope>
    <source>
        <strain evidence="1 2">BDU8</strain>
    </source>
</reference>
<sequence length="155" mass="16949">MAKSDEIAFLDVAQVSAQLRERRISPVELTRAMLARIKALDPILNAYICVTEATALEEANRAERELADGKNRGPLHETSAKVSPESGCAFPIGRIRVDFSNAVISLRFDVDALAIRPKHAFCIGFHQSCNDAAVVGFEPCIGVHVRVHVQSILVK</sequence>
<dbReference type="RefSeq" id="WP_066493572.1">
    <property type="nucleotide sequence ID" value="NZ_CP013388.1"/>
</dbReference>
<protein>
    <submittedName>
        <fullName evidence="1">Uncharacterized protein</fullName>
    </submittedName>
</protein>
<dbReference type="EMBL" id="CP013388">
    <property type="protein sequence ID" value="AOJ07236.1"/>
    <property type="molecule type" value="Genomic_DNA"/>
</dbReference>
<organism evidence="1 2">
    <name type="scientific">Burkholderia mayonis</name>
    <dbReference type="NCBI Taxonomy" id="1385591"/>
    <lineage>
        <taxon>Bacteria</taxon>
        <taxon>Pseudomonadati</taxon>
        <taxon>Pseudomonadota</taxon>
        <taxon>Betaproteobacteria</taxon>
        <taxon>Burkholderiales</taxon>
        <taxon>Burkholderiaceae</taxon>
        <taxon>Burkholderia</taxon>
        <taxon>pseudomallei group</taxon>
    </lineage>
</organism>
<accession>A0A1B4FU90</accession>
<dbReference type="Gene3D" id="3.90.1300.10">
    <property type="entry name" value="Amidase signature (AS) domain"/>
    <property type="match status" value="1"/>
</dbReference>
<dbReference type="Proteomes" id="UP000067711">
    <property type="component" value="Chromosome 2"/>
</dbReference>
<dbReference type="InterPro" id="IPR036928">
    <property type="entry name" value="AS_sf"/>
</dbReference>